<keyword evidence="5 6" id="KW-0472">Membrane</keyword>
<dbReference type="InterPro" id="IPR011577">
    <property type="entry name" value="Cyt_b561_bac/Ni-Hgenase"/>
</dbReference>
<dbReference type="Gene3D" id="1.20.950.20">
    <property type="entry name" value="Transmembrane di-heme cytochromes, Chain C"/>
    <property type="match status" value="1"/>
</dbReference>
<keyword evidence="3 6" id="KW-0812">Transmembrane</keyword>
<dbReference type="InterPro" id="IPR051542">
    <property type="entry name" value="Hydrogenase_cytochrome"/>
</dbReference>
<dbReference type="InterPro" id="IPR016174">
    <property type="entry name" value="Di-haem_cyt_TM"/>
</dbReference>
<feature type="domain" description="Cytochrome b561 bacterial/Ni-hydrogenase" evidence="7">
    <location>
        <begin position="7"/>
        <end position="175"/>
    </location>
</feature>
<evidence type="ECO:0000256" key="5">
    <source>
        <dbReference type="ARBA" id="ARBA00023136"/>
    </source>
</evidence>
<evidence type="ECO:0000256" key="3">
    <source>
        <dbReference type="ARBA" id="ARBA00022692"/>
    </source>
</evidence>
<evidence type="ECO:0000256" key="4">
    <source>
        <dbReference type="ARBA" id="ARBA00022989"/>
    </source>
</evidence>
<feature type="transmembrane region" description="Helical" evidence="6">
    <location>
        <begin position="144"/>
        <end position="163"/>
    </location>
</feature>
<dbReference type="Pfam" id="PF01292">
    <property type="entry name" value="Ni_hydr_CYTB"/>
    <property type="match status" value="1"/>
</dbReference>
<comment type="subcellular location">
    <subcellularLocation>
        <location evidence="1">Cell membrane</location>
        <topology evidence="1">Multi-pass membrane protein</topology>
    </subcellularLocation>
</comment>
<feature type="transmembrane region" description="Helical" evidence="6">
    <location>
        <begin position="40"/>
        <end position="58"/>
    </location>
</feature>
<dbReference type="GO" id="GO:0022904">
    <property type="term" value="P:respiratory electron transport chain"/>
    <property type="evidence" value="ECO:0007669"/>
    <property type="project" value="InterPro"/>
</dbReference>
<feature type="transmembrane region" description="Helical" evidence="6">
    <location>
        <begin position="12"/>
        <end position="28"/>
    </location>
</feature>
<evidence type="ECO:0000313" key="9">
    <source>
        <dbReference type="Proteomes" id="UP000199371"/>
    </source>
</evidence>
<evidence type="ECO:0000313" key="8">
    <source>
        <dbReference type="EMBL" id="SEI05933.1"/>
    </source>
</evidence>
<dbReference type="GO" id="GO:0009055">
    <property type="term" value="F:electron transfer activity"/>
    <property type="evidence" value="ECO:0007669"/>
    <property type="project" value="InterPro"/>
</dbReference>
<reference evidence="9" key="1">
    <citation type="submission" date="2016-10" db="EMBL/GenBank/DDBJ databases">
        <authorList>
            <person name="Varghese N."/>
            <person name="Submissions S."/>
        </authorList>
    </citation>
    <scope>NUCLEOTIDE SEQUENCE [LARGE SCALE GENOMIC DNA]</scope>
    <source>
        <strain evidence="9">DSM 17616</strain>
    </source>
</reference>
<keyword evidence="9" id="KW-1185">Reference proteome</keyword>
<proteinExistence type="predicted"/>
<dbReference type="PANTHER" id="PTHR30485:SF2">
    <property type="entry name" value="BLL0597 PROTEIN"/>
    <property type="match status" value="1"/>
</dbReference>
<keyword evidence="4 6" id="KW-1133">Transmembrane helix</keyword>
<keyword evidence="2" id="KW-1003">Cell membrane</keyword>
<evidence type="ECO:0000259" key="7">
    <source>
        <dbReference type="Pfam" id="PF01292"/>
    </source>
</evidence>
<accession>A0A1H6N163</accession>
<feature type="transmembrane region" description="Helical" evidence="6">
    <location>
        <begin position="91"/>
        <end position="114"/>
    </location>
</feature>
<evidence type="ECO:0000256" key="1">
    <source>
        <dbReference type="ARBA" id="ARBA00004651"/>
    </source>
</evidence>
<dbReference type="STRING" id="173990.SAMN05660691_03190"/>
<evidence type="ECO:0000256" key="6">
    <source>
        <dbReference type="SAM" id="Phobius"/>
    </source>
</evidence>
<dbReference type="SUPFAM" id="SSF81342">
    <property type="entry name" value="Transmembrane di-heme cytochromes"/>
    <property type="match status" value="1"/>
</dbReference>
<dbReference type="GO" id="GO:0020037">
    <property type="term" value="F:heme binding"/>
    <property type="evidence" value="ECO:0007669"/>
    <property type="project" value="TreeGrafter"/>
</dbReference>
<name>A0A1H6N163_9GAMM</name>
<dbReference type="EMBL" id="FNXF01000014">
    <property type="protein sequence ID" value="SEI05933.1"/>
    <property type="molecule type" value="Genomic_DNA"/>
</dbReference>
<protein>
    <submittedName>
        <fullName evidence="8">Cytochrome b</fullName>
    </submittedName>
</protein>
<evidence type="ECO:0000256" key="2">
    <source>
        <dbReference type="ARBA" id="ARBA00022475"/>
    </source>
</evidence>
<dbReference type="PANTHER" id="PTHR30485">
    <property type="entry name" value="NI/FE-HYDROGENASE 1 B-TYPE CYTOCHROME SUBUNIT"/>
    <property type="match status" value="1"/>
</dbReference>
<dbReference type="RefSeq" id="WP_092795493.1">
    <property type="nucleotide sequence ID" value="NZ_FNXF01000014.1"/>
</dbReference>
<dbReference type="GO" id="GO:0005886">
    <property type="term" value="C:plasma membrane"/>
    <property type="evidence" value="ECO:0007669"/>
    <property type="project" value="UniProtKB-SubCell"/>
</dbReference>
<feature type="transmembrane region" description="Helical" evidence="6">
    <location>
        <begin position="190"/>
        <end position="207"/>
    </location>
</feature>
<dbReference type="Proteomes" id="UP000199371">
    <property type="component" value="Unassembled WGS sequence"/>
</dbReference>
<sequence>MSQKVKVWDFAVRFFHWSQVLLLAGLWYTGEEGLMAQHQLLAYTLLALVVSRLVWGFVGSQTARFSQFAATPAAAVRYLRKPYAVNGHNPASFYMIVLLIVLVLVQLLTGLATFDNSYMSDGPLVSLLPASWVDMASDIHKININILLAAVAVHVVAALWHSMRVHNVLWVMLSGKDHAASTYTGGVKHSGVYFILFGLLLVVLYFWQGHKLLALL</sequence>
<organism evidence="8 9">
    <name type="scientific">Rheinheimera pacifica</name>
    <dbReference type="NCBI Taxonomy" id="173990"/>
    <lineage>
        <taxon>Bacteria</taxon>
        <taxon>Pseudomonadati</taxon>
        <taxon>Pseudomonadota</taxon>
        <taxon>Gammaproteobacteria</taxon>
        <taxon>Chromatiales</taxon>
        <taxon>Chromatiaceae</taxon>
        <taxon>Rheinheimera</taxon>
    </lineage>
</organism>
<dbReference type="AlphaFoldDB" id="A0A1H6N163"/>
<dbReference type="OrthoDB" id="196472at2"/>
<gene>
    <name evidence="8" type="ORF">SAMN05660691_03190</name>
</gene>